<name>A0AAN8NLK1_9PEZI</name>
<gene>
    <name evidence="2" type="ORF">TWF506_000505</name>
</gene>
<protein>
    <submittedName>
        <fullName evidence="2">Uncharacterized protein</fullName>
    </submittedName>
</protein>
<sequence length="388" mass="42191">MHRIAALVTATLLAGRGVEALPLTPTENPYPVPSYCPFTQTKFLPFHNSKNQNWNDAPTLSITVNGLPLVATMDTGSTGIVIDSKYGFNTTYLKKNCEAGHIFYTSSHWLQEGYWCTTDVDVGGVVTSALALIRTNEVCCPNFSEADGNRCKTREKPCICSGTCTSAAVDQGTLIRRILEEDEEMSRIEARQTAAVGKAYMGIGFARGNPPAYNLFMNIKSIDGVPVTSSKFRTGYVINSTGVWLGITKANTVGFSAIKLNLRKENADNRDWGEPPCEVQINDGSWVNGTFLADTGIPNAYVRGDVPNKEGNKITISIPDSINPFGEVKFVSVPKSKAGSVGTENPMQPTWVGIRSVPGVNTGRKFYNGYDLYFDGDGGYFGLRKKSN</sequence>
<keyword evidence="1" id="KW-0732">Signal</keyword>
<reference evidence="2 3" key="1">
    <citation type="submission" date="2019-10" db="EMBL/GenBank/DDBJ databases">
        <authorList>
            <person name="Palmer J.M."/>
        </authorList>
    </citation>
    <scope>NUCLEOTIDE SEQUENCE [LARGE SCALE GENOMIC DNA]</scope>
    <source>
        <strain evidence="2 3">TWF506</strain>
    </source>
</reference>
<accession>A0AAN8NLK1</accession>
<feature type="signal peptide" evidence="1">
    <location>
        <begin position="1"/>
        <end position="20"/>
    </location>
</feature>
<dbReference type="Proteomes" id="UP001307849">
    <property type="component" value="Unassembled WGS sequence"/>
</dbReference>
<evidence type="ECO:0000256" key="1">
    <source>
        <dbReference type="SAM" id="SignalP"/>
    </source>
</evidence>
<evidence type="ECO:0000313" key="3">
    <source>
        <dbReference type="Proteomes" id="UP001307849"/>
    </source>
</evidence>
<proteinExistence type="predicted"/>
<keyword evidence="3" id="KW-1185">Reference proteome</keyword>
<feature type="chain" id="PRO_5042940960" evidence="1">
    <location>
        <begin position="21"/>
        <end position="388"/>
    </location>
</feature>
<comment type="caution">
    <text evidence="2">The sequence shown here is derived from an EMBL/GenBank/DDBJ whole genome shotgun (WGS) entry which is preliminary data.</text>
</comment>
<dbReference type="EMBL" id="JAVHJM010000001">
    <property type="protein sequence ID" value="KAK6520225.1"/>
    <property type="molecule type" value="Genomic_DNA"/>
</dbReference>
<dbReference type="AlphaFoldDB" id="A0AAN8NLK1"/>
<evidence type="ECO:0000313" key="2">
    <source>
        <dbReference type="EMBL" id="KAK6520225.1"/>
    </source>
</evidence>
<organism evidence="2 3">
    <name type="scientific">Arthrobotrys conoides</name>
    <dbReference type="NCBI Taxonomy" id="74498"/>
    <lineage>
        <taxon>Eukaryota</taxon>
        <taxon>Fungi</taxon>
        <taxon>Dikarya</taxon>
        <taxon>Ascomycota</taxon>
        <taxon>Pezizomycotina</taxon>
        <taxon>Orbiliomycetes</taxon>
        <taxon>Orbiliales</taxon>
        <taxon>Orbiliaceae</taxon>
        <taxon>Arthrobotrys</taxon>
    </lineage>
</organism>